<reference evidence="1 2" key="2">
    <citation type="submission" date="2013-11" db="EMBL/GenBank/DDBJ databases">
        <title>Whole genome shotgun sequence of Vibrio halioticoli NBRC 102217.</title>
        <authorList>
            <person name="Isaki S."/>
            <person name="Kimura A."/>
            <person name="Ohji S."/>
            <person name="Hosoyama A."/>
            <person name="Fujita N."/>
            <person name="Hashimoto M."/>
            <person name="Hosoyama Y."/>
            <person name="Yamazoe A."/>
        </authorList>
    </citation>
    <scope>NUCLEOTIDE SEQUENCE [LARGE SCALE GENOMIC DNA]</scope>
    <source>
        <strain evidence="1 2">NBRC 102217</strain>
    </source>
</reference>
<name>V5FF42_9VIBR</name>
<proteinExistence type="predicted"/>
<organism evidence="1 2">
    <name type="scientific">Vibrio halioticoli NBRC 102217</name>
    <dbReference type="NCBI Taxonomy" id="1219072"/>
    <lineage>
        <taxon>Bacteria</taxon>
        <taxon>Pseudomonadati</taxon>
        <taxon>Pseudomonadota</taxon>
        <taxon>Gammaproteobacteria</taxon>
        <taxon>Vibrionales</taxon>
        <taxon>Vibrionaceae</taxon>
        <taxon>Vibrio</taxon>
    </lineage>
</organism>
<dbReference type="EMBL" id="BAUJ01000005">
    <property type="protein sequence ID" value="GAD88496.1"/>
    <property type="molecule type" value="Genomic_DNA"/>
</dbReference>
<protein>
    <submittedName>
        <fullName evidence="1">Uncharacterized protein</fullName>
    </submittedName>
</protein>
<dbReference type="RefSeq" id="WP_023402882.1">
    <property type="nucleotide sequence ID" value="NZ_BAUJ01000005.1"/>
</dbReference>
<reference evidence="1 2" key="1">
    <citation type="submission" date="2013-10" db="EMBL/GenBank/DDBJ databases">
        <authorList>
            <person name="Ichikawa N."/>
            <person name="Kimura A."/>
            <person name="Ohji S."/>
            <person name="Hosoyama A."/>
            <person name="Fujita N."/>
        </authorList>
    </citation>
    <scope>NUCLEOTIDE SEQUENCE [LARGE SCALE GENOMIC DNA]</scope>
    <source>
        <strain evidence="1 2">NBRC 102217</strain>
    </source>
</reference>
<keyword evidence="2" id="KW-1185">Reference proteome</keyword>
<evidence type="ECO:0000313" key="2">
    <source>
        <dbReference type="Proteomes" id="UP000017800"/>
    </source>
</evidence>
<dbReference type="Proteomes" id="UP000017800">
    <property type="component" value="Unassembled WGS sequence"/>
</dbReference>
<accession>V5FF42</accession>
<evidence type="ECO:0000313" key="1">
    <source>
        <dbReference type="EMBL" id="GAD88496.1"/>
    </source>
</evidence>
<gene>
    <name evidence="1" type="ORF">VHA01S_005_00990</name>
</gene>
<dbReference type="OrthoDB" id="8690069at2"/>
<dbReference type="AlphaFoldDB" id="V5FF42"/>
<comment type="caution">
    <text evidence="1">The sequence shown here is derived from an EMBL/GenBank/DDBJ whole genome shotgun (WGS) entry which is preliminary data.</text>
</comment>
<sequence>MVREALDVQDSYRDEYSDYAQAEIIKDGGEIVAVAVSAFQKKVSSIYDKYRKENPSLVLTLDGLQGYEFKRLHAVLTTVIKK</sequence>